<reference evidence="2 3" key="1">
    <citation type="submission" date="2019-11" db="EMBL/GenBank/DDBJ databases">
        <authorList>
            <person name="Zheng R.K."/>
            <person name="Sun C.M."/>
        </authorList>
    </citation>
    <scope>NUCLEOTIDE SEQUENCE [LARGE SCALE GENOMIC DNA]</scope>
    <source>
        <strain evidence="2 3">WC007</strain>
    </source>
</reference>
<dbReference type="Proteomes" id="UP000428260">
    <property type="component" value="Chromosome"/>
</dbReference>
<accession>A0A6I6JRQ0</accession>
<dbReference type="KEGG" id="mcos:GM418_18865"/>
<sequence length="128" mass="14686">MIYGVLIQPWNKLTMTKKPVYILIGILAVLVVLFALKEKKTETARFKQERFSVQTFTTGDGGWGYSIFHNKKRIIKQDVIPVIRKNMSFQSEKDARITGLLVIEKLNAKKLPTLNRQELENLHISLGS</sequence>
<keyword evidence="1" id="KW-0472">Membrane</keyword>
<evidence type="ECO:0000256" key="1">
    <source>
        <dbReference type="SAM" id="Phobius"/>
    </source>
</evidence>
<feature type="transmembrane region" description="Helical" evidence="1">
    <location>
        <begin position="20"/>
        <end position="36"/>
    </location>
</feature>
<proteinExistence type="predicted"/>
<keyword evidence="1" id="KW-1133">Transmembrane helix</keyword>
<name>A0A6I6JRQ0_9BACT</name>
<organism evidence="2 3">
    <name type="scientific">Maribellus comscasis</name>
    <dbReference type="NCBI Taxonomy" id="2681766"/>
    <lineage>
        <taxon>Bacteria</taxon>
        <taxon>Pseudomonadati</taxon>
        <taxon>Bacteroidota</taxon>
        <taxon>Bacteroidia</taxon>
        <taxon>Marinilabiliales</taxon>
        <taxon>Prolixibacteraceae</taxon>
        <taxon>Maribellus</taxon>
    </lineage>
</organism>
<dbReference type="EMBL" id="CP046401">
    <property type="protein sequence ID" value="QGY45656.1"/>
    <property type="molecule type" value="Genomic_DNA"/>
</dbReference>
<evidence type="ECO:0000313" key="2">
    <source>
        <dbReference type="EMBL" id="QGY45656.1"/>
    </source>
</evidence>
<keyword evidence="3" id="KW-1185">Reference proteome</keyword>
<dbReference type="Pfam" id="PF16250">
    <property type="entry name" value="DUF4907"/>
    <property type="match status" value="1"/>
</dbReference>
<keyword evidence="1" id="KW-0812">Transmembrane</keyword>
<gene>
    <name evidence="2" type="ORF">GM418_18865</name>
</gene>
<dbReference type="InterPro" id="IPR032593">
    <property type="entry name" value="DUF4907"/>
</dbReference>
<evidence type="ECO:0000313" key="3">
    <source>
        <dbReference type="Proteomes" id="UP000428260"/>
    </source>
</evidence>
<dbReference type="AlphaFoldDB" id="A0A6I6JRQ0"/>
<protein>
    <submittedName>
        <fullName evidence="2">DUF4907 domain-containing protein</fullName>
    </submittedName>
</protein>